<keyword evidence="11" id="KW-0832">Ubl conjugation</keyword>
<evidence type="ECO:0000256" key="9">
    <source>
        <dbReference type="ARBA" id="ARBA00022777"/>
    </source>
</evidence>
<accession>A0A669CBB8</accession>
<dbReference type="NCBIfam" id="NF001097">
    <property type="entry name" value="PRK00129.1"/>
    <property type="match status" value="1"/>
</dbReference>
<evidence type="ECO:0000256" key="12">
    <source>
        <dbReference type="ARBA" id="ARBA00023242"/>
    </source>
</evidence>
<comment type="pathway">
    <text evidence="17">Pyrimidine metabolism; CTP biosynthesis via salvage pathway; CTP from cytidine: step 1/3.</text>
</comment>
<dbReference type="NCBIfam" id="NF004018">
    <property type="entry name" value="PRK05480.1"/>
    <property type="match status" value="1"/>
</dbReference>
<keyword evidence="7 17" id="KW-0808">Transferase</keyword>
<comment type="subcellular location">
    <subcellularLocation>
        <location evidence="2">Cytoplasm</location>
    </subcellularLocation>
    <subcellularLocation>
        <location evidence="1">Nucleus</location>
    </subcellularLocation>
</comment>
<dbReference type="InterPro" id="IPR027417">
    <property type="entry name" value="P-loop_NTPase"/>
</dbReference>
<comment type="pathway">
    <text evidence="3 17">Pyrimidine metabolism; UMP biosynthesis via salvage pathway; UMP from uridine: step 1/1.</text>
</comment>
<dbReference type="UniPathway" id="UPA00574">
    <property type="reaction ID" value="UER00637"/>
</dbReference>
<keyword evidence="6" id="KW-0597">Phosphoprotein</keyword>
<evidence type="ECO:0000256" key="13">
    <source>
        <dbReference type="ARBA" id="ARBA00047436"/>
    </source>
</evidence>
<dbReference type="GO" id="GO:0005737">
    <property type="term" value="C:cytoplasm"/>
    <property type="evidence" value="ECO:0007669"/>
    <property type="project" value="UniProtKB-SubCell"/>
</dbReference>
<comment type="subunit">
    <text evidence="16">Interacts with RNF19B.</text>
</comment>
<comment type="catalytic activity">
    <reaction evidence="14 17">
        <text>uridine + ATP = UMP + ADP + H(+)</text>
        <dbReference type="Rhea" id="RHEA:16825"/>
        <dbReference type="ChEBI" id="CHEBI:15378"/>
        <dbReference type="ChEBI" id="CHEBI:16704"/>
        <dbReference type="ChEBI" id="CHEBI:30616"/>
        <dbReference type="ChEBI" id="CHEBI:57865"/>
        <dbReference type="ChEBI" id="CHEBI:456216"/>
        <dbReference type="EC" id="2.7.1.48"/>
    </reaction>
</comment>
<evidence type="ECO:0000256" key="15">
    <source>
        <dbReference type="ARBA" id="ARBA00056790"/>
    </source>
</evidence>
<evidence type="ECO:0000256" key="14">
    <source>
        <dbReference type="ARBA" id="ARBA00048909"/>
    </source>
</evidence>
<dbReference type="GO" id="GO:0044211">
    <property type="term" value="P:CTP salvage"/>
    <property type="evidence" value="ECO:0007669"/>
    <property type="project" value="UniProtKB-UniPathway"/>
</dbReference>
<dbReference type="GO" id="GO:0005524">
    <property type="term" value="F:ATP binding"/>
    <property type="evidence" value="ECO:0007669"/>
    <property type="project" value="UniProtKB-KW"/>
</dbReference>
<evidence type="ECO:0000256" key="11">
    <source>
        <dbReference type="ARBA" id="ARBA00022843"/>
    </source>
</evidence>
<dbReference type="FunFam" id="3.40.50.300:FF:000200">
    <property type="entry name" value="Uridine-cytidine kinase"/>
    <property type="match status" value="1"/>
</dbReference>
<dbReference type="CDD" id="cd06223">
    <property type="entry name" value="PRTases_typeI"/>
    <property type="match status" value="1"/>
</dbReference>
<feature type="region of interest" description="Disordered" evidence="18">
    <location>
        <begin position="1"/>
        <end position="78"/>
    </location>
</feature>
<evidence type="ECO:0000256" key="7">
    <source>
        <dbReference type="ARBA" id="ARBA00022679"/>
    </source>
</evidence>
<comment type="similarity">
    <text evidence="4 17">Belongs to the uridine kinase family.</text>
</comment>
<dbReference type="PRINTS" id="PR00988">
    <property type="entry name" value="URIDINKINASE"/>
</dbReference>
<keyword evidence="8 17" id="KW-0547">Nucleotide-binding</keyword>
<dbReference type="Pfam" id="PF00485">
    <property type="entry name" value="PRK"/>
    <property type="match status" value="1"/>
</dbReference>
<keyword evidence="22" id="KW-1185">Reference proteome</keyword>
<gene>
    <name evidence="21" type="primary">UCKL1</name>
    <name evidence="21" type="synonym">si:ch211-243j20.2</name>
</gene>
<proteinExistence type="inferred from homology"/>
<evidence type="ECO:0000256" key="17">
    <source>
        <dbReference type="RuleBase" id="RU003825"/>
    </source>
</evidence>
<protein>
    <recommendedName>
        <fullName evidence="17">Uridine-cytidine kinase</fullName>
        <ecNumber evidence="17">2.7.1.48</ecNumber>
    </recommendedName>
</protein>
<evidence type="ECO:0000313" key="21">
    <source>
        <dbReference type="Ensembl" id="ENSONIP00000045465.1"/>
    </source>
</evidence>
<keyword evidence="5" id="KW-0963">Cytoplasm</keyword>
<feature type="compositionally biased region" description="Low complexity" evidence="18">
    <location>
        <begin position="27"/>
        <end position="41"/>
    </location>
</feature>
<name>A0A669CBB8_ORENI</name>
<dbReference type="GeneTree" id="ENSGT01020000230412"/>
<dbReference type="KEGG" id="onl:100703583"/>
<evidence type="ECO:0000256" key="4">
    <source>
        <dbReference type="ARBA" id="ARBA00005408"/>
    </source>
</evidence>
<dbReference type="GO" id="GO:0044206">
    <property type="term" value="P:UMP salvage"/>
    <property type="evidence" value="ECO:0007669"/>
    <property type="project" value="UniProtKB-UniPathway"/>
</dbReference>
<keyword evidence="12" id="KW-0539">Nucleus</keyword>
<organism evidence="21 22">
    <name type="scientific">Oreochromis niloticus</name>
    <name type="common">Nile tilapia</name>
    <name type="synonym">Tilapia nilotica</name>
    <dbReference type="NCBI Taxonomy" id="8128"/>
    <lineage>
        <taxon>Eukaryota</taxon>
        <taxon>Metazoa</taxon>
        <taxon>Chordata</taxon>
        <taxon>Craniata</taxon>
        <taxon>Vertebrata</taxon>
        <taxon>Euteleostomi</taxon>
        <taxon>Actinopterygii</taxon>
        <taxon>Neopterygii</taxon>
        <taxon>Teleostei</taxon>
        <taxon>Neoteleostei</taxon>
        <taxon>Acanthomorphata</taxon>
        <taxon>Ovalentaria</taxon>
        <taxon>Cichlomorphae</taxon>
        <taxon>Cichliformes</taxon>
        <taxon>Cichlidae</taxon>
        <taxon>African cichlids</taxon>
        <taxon>Pseudocrenilabrinae</taxon>
        <taxon>Oreochromini</taxon>
        <taxon>Oreochromis</taxon>
    </lineage>
</organism>
<reference evidence="22" key="1">
    <citation type="submission" date="2012-01" db="EMBL/GenBank/DDBJ databases">
        <title>The Genome Sequence of Oreochromis niloticus (Nile Tilapia).</title>
        <authorList>
            <consortium name="Broad Institute Genome Assembly Team"/>
            <consortium name="Broad Institute Sequencing Platform"/>
            <person name="Di Palma F."/>
            <person name="Johnson J."/>
            <person name="Lander E.S."/>
            <person name="Lindblad-Toh K."/>
        </authorList>
    </citation>
    <scope>NUCLEOTIDE SEQUENCE [LARGE SCALE GENOMIC DNA]</scope>
</reference>
<dbReference type="InterPro" id="IPR029057">
    <property type="entry name" value="PRTase-like"/>
</dbReference>
<dbReference type="InterPro" id="IPR006083">
    <property type="entry name" value="PRK/URK"/>
</dbReference>
<dbReference type="OMA" id="EQAACNE"/>
<dbReference type="EC" id="2.7.1.48" evidence="17"/>
<evidence type="ECO:0000313" key="22">
    <source>
        <dbReference type="Proteomes" id="UP000005207"/>
    </source>
</evidence>
<dbReference type="AlphaFoldDB" id="A0A669CBB8"/>
<evidence type="ECO:0000256" key="10">
    <source>
        <dbReference type="ARBA" id="ARBA00022840"/>
    </source>
</evidence>
<evidence type="ECO:0000256" key="2">
    <source>
        <dbReference type="ARBA" id="ARBA00004496"/>
    </source>
</evidence>
<evidence type="ECO:0000256" key="5">
    <source>
        <dbReference type="ARBA" id="ARBA00022490"/>
    </source>
</evidence>
<keyword evidence="9 17" id="KW-0418">Kinase</keyword>
<dbReference type="InterPro" id="IPR000836">
    <property type="entry name" value="PRTase_dom"/>
</dbReference>
<dbReference type="SUPFAM" id="SSF52540">
    <property type="entry name" value="P-loop containing nucleoside triphosphate hydrolases"/>
    <property type="match status" value="1"/>
</dbReference>
<dbReference type="Gene3D" id="3.40.50.300">
    <property type="entry name" value="P-loop containing nucleotide triphosphate hydrolases"/>
    <property type="match status" value="1"/>
</dbReference>
<keyword evidence="10 17" id="KW-0067">ATP-binding</keyword>
<dbReference type="FunFam" id="3.40.50.2020:FF:000010">
    <property type="entry name" value="Uridine-cytidine kinase"/>
    <property type="match status" value="1"/>
</dbReference>
<evidence type="ECO:0000256" key="6">
    <source>
        <dbReference type="ARBA" id="ARBA00022553"/>
    </source>
</evidence>
<dbReference type="GO" id="GO:0004849">
    <property type="term" value="F:uridine kinase activity"/>
    <property type="evidence" value="ECO:0007669"/>
    <property type="project" value="UniProtKB-EC"/>
</dbReference>
<feature type="domain" description="Phosphoribulokinase/uridine kinase" evidence="19">
    <location>
        <begin position="102"/>
        <end position="289"/>
    </location>
</feature>
<feature type="domain" description="Phosphoribosyltransferase" evidence="20">
    <location>
        <begin position="332"/>
        <end position="535"/>
    </location>
</feature>
<comment type="catalytic activity">
    <reaction evidence="13 17">
        <text>cytidine + ATP = CMP + ADP + H(+)</text>
        <dbReference type="Rhea" id="RHEA:24674"/>
        <dbReference type="ChEBI" id="CHEBI:15378"/>
        <dbReference type="ChEBI" id="CHEBI:17562"/>
        <dbReference type="ChEBI" id="CHEBI:30616"/>
        <dbReference type="ChEBI" id="CHEBI:60377"/>
        <dbReference type="ChEBI" id="CHEBI:456216"/>
        <dbReference type="EC" id="2.7.1.48"/>
    </reaction>
</comment>
<evidence type="ECO:0000259" key="20">
    <source>
        <dbReference type="Pfam" id="PF14681"/>
    </source>
</evidence>
<evidence type="ECO:0000256" key="16">
    <source>
        <dbReference type="ARBA" id="ARBA00065923"/>
    </source>
</evidence>
<evidence type="ECO:0000256" key="1">
    <source>
        <dbReference type="ARBA" id="ARBA00004123"/>
    </source>
</evidence>
<evidence type="ECO:0000256" key="8">
    <source>
        <dbReference type="ARBA" id="ARBA00022741"/>
    </source>
</evidence>
<dbReference type="SUPFAM" id="SSF53271">
    <property type="entry name" value="PRTase-like"/>
    <property type="match status" value="1"/>
</dbReference>
<dbReference type="PANTHER" id="PTHR10285">
    <property type="entry name" value="URIDINE KINASE"/>
    <property type="match status" value="1"/>
</dbReference>
<dbReference type="Proteomes" id="UP000005207">
    <property type="component" value="Linkage group LG15"/>
</dbReference>
<dbReference type="InterPro" id="IPR000764">
    <property type="entry name" value="Uridine_kinase-like"/>
</dbReference>
<dbReference type="UniPathway" id="UPA00579">
    <property type="reaction ID" value="UER00640"/>
</dbReference>
<reference evidence="21" key="2">
    <citation type="submission" date="2025-08" db="UniProtKB">
        <authorList>
            <consortium name="Ensembl"/>
        </authorList>
    </citation>
    <scope>IDENTIFICATION</scope>
</reference>
<dbReference type="Gene3D" id="3.40.50.2020">
    <property type="match status" value="1"/>
</dbReference>
<dbReference type="GO" id="GO:0005634">
    <property type="term" value="C:nucleus"/>
    <property type="evidence" value="ECO:0007669"/>
    <property type="project" value="UniProtKB-SubCell"/>
</dbReference>
<dbReference type="Pfam" id="PF14681">
    <property type="entry name" value="UPRTase"/>
    <property type="match status" value="1"/>
</dbReference>
<evidence type="ECO:0000256" key="3">
    <source>
        <dbReference type="ARBA" id="ARBA00004690"/>
    </source>
</evidence>
<evidence type="ECO:0000259" key="19">
    <source>
        <dbReference type="Pfam" id="PF00485"/>
    </source>
</evidence>
<dbReference type="CDD" id="cd02023">
    <property type="entry name" value="UMPK"/>
    <property type="match status" value="1"/>
</dbReference>
<sequence length="550" mass="61666">MATTSSDSKPDEPQTDGGTEGDRSMSRSDSGSGDDSLDGLSNHVPNHVPRCPLTPSLSPRKRTTSQSKTEPPLLRTSKRTIYTAGRPPWYNVTGTTFKEAFVIGLCGGSASGKTTVANKIIEALDVPWVVLLSMDSFYKVLNKEEQELAAKNEYNFDHPDAFDFELLVNILRKLKKGKSIKVPVYDFTTHSRRKEWKTVYGANVVIFEGILAFANKELLKLLDMKVFVDTDSDIRLIRRLKRDISQRGRDISGIIKQYNKFVKPAFEQYIEPTVQVADIVVPRGGENFVALDLIVQHVHSQLEKRKMRWDISALASAHQGQPLPKTLSVMESTPQVRGMHTIIRNRETNRDEFIFYSKRLMRLLIEHALSFLPLKSVSVETPQGSIYEGKRLCGNRITGVSILRAGETMEQALMAVCKDIRLGKILIQTNHDTGEPELHYLRLPKDISEDYVILMDSTVSTGAAALMAVRVLLDHDVAEDKIFLLSLLMAEMGVHSVAYAFPKVRIITTAVDKEVNDQFHIIPGIGNFGDRYFGTDAPSDWCESDEGMEF</sequence>
<dbReference type="OrthoDB" id="10257085at2759"/>
<evidence type="ECO:0000256" key="18">
    <source>
        <dbReference type="SAM" id="MobiDB-lite"/>
    </source>
</evidence>
<dbReference type="InParanoid" id="A0A669CBB8"/>
<dbReference type="Ensembl" id="ENSONIT00000054056.1">
    <property type="protein sequence ID" value="ENSONIP00000045465.1"/>
    <property type="gene ID" value="ENSONIG00000010549.2"/>
</dbReference>
<comment type="function">
    <text evidence="15">May contribute to UTP accumulation needed for blast transformation and proliferation.</text>
</comment>
<dbReference type="NCBIfam" id="TIGR00235">
    <property type="entry name" value="udk"/>
    <property type="match status" value="1"/>
</dbReference>
<reference evidence="21" key="3">
    <citation type="submission" date="2025-09" db="UniProtKB">
        <authorList>
            <consortium name="Ensembl"/>
        </authorList>
    </citation>
    <scope>IDENTIFICATION</scope>
</reference>